<evidence type="ECO:0000256" key="2">
    <source>
        <dbReference type="SAM" id="Phobius"/>
    </source>
</evidence>
<feature type="transmembrane region" description="Helical" evidence="2">
    <location>
        <begin position="179"/>
        <end position="201"/>
    </location>
</feature>
<sequence length="216" mass="22796">MGFFLRPAPFGLLQSHSMEQRQWAAAAAAAVVNCGIGREPPVESWGRKKRSIGGGGTANSKKDGKQQLQQQIGKQLGDDMTLSREIVVLDLKEKATTGGESGAAADGQQSATDDLISSGDGFAQKSPLRSAAHQRSLAASNQQLDSESSSLLSGGGADGADSSSLTAGPNMHCLSSQSLLLVICSIGFFFVAYVCLVAYFFSRRDTKISVIKHQYH</sequence>
<feature type="region of interest" description="Disordered" evidence="1">
    <location>
        <begin position="39"/>
        <end position="76"/>
    </location>
</feature>
<reference evidence="3 4" key="1">
    <citation type="submission" date="2019-12" db="EMBL/GenBank/DDBJ databases">
        <authorList>
            <person name="Alioto T."/>
            <person name="Alioto T."/>
            <person name="Gomez Garrido J."/>
        </authorList>
    </citation>
    <scope>NUCLEOTIDE SEQUENCE [LARGE SCALE GENOMIC DNA]</scope>
</reference>
<gene>
    <name evidence="3" type="ORF">OLEA9_A019881</name>
</gene>
<organism evidence="3 4">
    <name type="scientific">Olea europaea subsp. europaea</name>
    <dbReference type="NCBI Taxonomy" id="158383"/>
    <lineage>
        <taxon>Eukaryota</taxon>
        <taxon>Viridiplantae</taxon>
        <taxon>Streptophyta</taxon>
        <taxon>Embryophyta</taxon>
        <taxon>Tracheophyta</taxon>
        <taxon>Spermatophyta</taxon>
        <taxon>Magnoliopsida</taxon>
        <taxon>eudicotyledons</taxon>
        <taxon>Gunneridae</taxon>
        <taxon>Pentapetalae</taxon>
        <taxon>asterids</taxon>
        <taxon>lamiids</taxon>
        <taxon>Lamiales</taxon>
        <taxon>Oleaceae</taxon>
        <taxon>Oleeae</taxon>
        <taxon>Olea</taxon>
    </lineage>
</organism>
<name>A0A8S0TL02_OLEEU</name>
<accession>A0A8S0TL02</accession>
<keyword evidence="4" id="KW-1185">Reference proteome</keyword>
<keyword evidence="2" id="KW-0812">Transmembrane</keyword>
<keyword evidence="2" id="KW-1133">Transmembrane helix</keyword>
<dbReference type="Gramene" id="OE9A019881T1">
    <property type="protein sequence ID" value="OE9A019881C1"/>
    <property type="gene ID" value="OE9A019881"/>
</dbReference>
<comment type="caution">
    <text evidence="3">The sequence shown here is derived from an EMBL/GenBank/DDBJ whole genome shotgun (WGS) entry which is preliminary data.</text>
</comment>
<protein>
    <submittedName>
        <fullName evidence="3">Uncharacterized protein</fullName>
    </submittedName>
</protein>
<dbReference type="Proteomes" id="UP000594638">
    <property type="component" value="Unassembled WGS sequence"/>
</dbReference>
<evidence type="ECO:0000256" key="1">
    <source>
        <dbReference type="SAM" id="MobiDB-lite"/>
    </source>
</evidence>
<dbReference type="AlphaFoldDB" id="A0A8S0TL02"/>
<feature type="compositionally biased region" description="Low complexity" evidence="1">
    <location>
        <begin position="66"/>
        <end position="76"/>
    </location>
</feature>
<keyword evidence="2" id="KW-0472">Membrane</keyword>
<evidence type="ECO:0000313" key="3">
    <source>
        <dbReference type="EMBL" id="CAA3006485.1"/>
    </source>
</evidence>
<proteinExistence type="predicted"/>
<dbReference type="EMBL" id="CACTIH010007260">
    <property type="protein sequence ID" value="CAA3006485.1"/>
    <property type="molecule type" value="Genomic_DNA"/>
</dbReference>
<evidence type="ECO:0000313" key="4">
    <source>
        <dbReference type="Proteomes" id="UP000594638"/>
    </source>
</evidence>